<sequence>MVSRRNFMTGLGAGSAALATGVAEAAPPDPFAMKPLVGQGYVPEDDDEKGMWALMERAEEEISGSNIVIEDEGLNTYLKDIIASVGGPAAKDFRIYLARVPEFNAMMFPTGFSVVFSGLLLRMKNEAQLAGVIAHEAAHFLCKHQIRGYRDRKRKTDIFTVLAMGAGVAGGAAGVYVGDLVRYAQFGTLLSLLSYSRGMEAESDSMGLRLMAEAGYEPSAASQTWQQLLAELDKSAMYRGKSRSRRFSLFSTHPSPKSRMKDLAYLAERVRQPGASYNLHADRYVETLGDWRRIFLEDQILLNDPGASQHIVETLAEDGWNGLLRYAEADIWRLRGEPGDRDRAAAGYATAVLYDDAPPDAWRWHGLMLHRAGKRAEARDALAHYLVMAPEATDAAFIKQMIADIDRQEISL</sequence>
<dbReference type="InterPro" id="IPR001915">
    <property type="entry name" value="Peptidase_M48"/>
</dbReference>
<dbReference type="CDD" id="cd07324">
    <property type="entry name" value="M48C_Oma1-like"/>
    <property type="match status" value="1"/>
</dbReference>
<protein>
    <submittedName>
        <fullName evidence="10">M48 family metalloprotease</fullName>
        <ecNumber evidence="10">3.4.24.-</ecNumber>
    </submittedName>
</protein>
<feature type="transmembrane region" description="Helical" evidence="7">
    <location>
        <begin position="158"/>
        <end position="178"/>
    </location>
</feature>
<evidence type="ECO:0000256" key="1">
    <source>
        <dbReference type="ARBA" id="ARBA00022670"/>
    </source>
</evidence>
<feature type="domain" description="Peptidase M48" evidence="9">
    <location>
        <begin position="72"/>
        <end position="265"/>
    </location>
</feature>
<keyword evidence="11" id="KW-1185">Reference proteome</keyword>
<feature type="signal peptide" evidence="8">
    <location>
        <begin position="1"/>
        <end position="25"/>
    </location>
</feature>
<dbReference type="Pfam" id="PF01435">
    <property type="entry name" value="Peptidase_M48"/>
    <property type="match status" value="1"/>
</dbReference>
<evidence type="ECO:0000256" key="6">
    <source>
        <dbReference type="RuleBase" id="RU003983"/>
    </source>
</evidence>
<comment type="cofactor">
    <cofactor evidence="6">
        <name>Zn(2+)</name>
        <dbReference type="ChEBI" id="CHEBI:29105"/>
    </cofactor>
    <text evidence="6">Binds 1 zinc ion per subunit.</text>
</comment>
<keyword evidence="7" id="KW-0812">Transmembrane</keyword>
<dbReference type="InterPro" id="IPR019546">
    <property type="entry name" value="TAT_signal_bac_arc"/>
</dbReference>
<evidence type="ECO:0000259" key="9">
    <source>
        <dbReference type="Pfam" id="PF01435"/>
    </source>
</evidence>
<keyword evidence="2" id="KW-0479">Metal-binding</keyword>
<evidence type="ECO:0000256" key="7">
    <source>
        <dbReference type="SAM" id="Phobius"/>
    </source>
</evidence>
<dbReference type="PANTHER" id="PTHR22726:SF1">
    <property type="entry name" value="METALLOENDOPEPTIDASE OMA1, MITOCHONDRIAL"/>
    <property type="match status" value="1"/>
</dbReference>
<name>A0ABS6V6V1_9SPHN</name>
<dbReference type="InterPro" id="IPR006311">
    <property type="entry name" value="TAT_signal"/>
</dbReference>
<accession>A0ABS6V6V1</accession>
<feature type="chain" id="PRO_5047409179" evidence="8">
    <location>
        <begin position="26"/>
        <end position="412"/>
    </location>
</feature>
<gene>
    <name evidence="10" type="ORF">KTQ36_08105</name>
</gene>
<dbReference type="EC" id="3.4.24.-" evidence="10"/>
<reference evidence="10 11" key="1">
    <citation type="submission" date="2021-07" db="EMBL/GenBank/DDBJ databases">
        <title>The draft genome sequence of Sphingomicrobium sp. B8.</title>
        <authorList>
            <person name="Mu L."/>
        </authorList>
    </citation>
    <scope>NUCLEOTIDE SEQUENCE [LARGE SCALE GENOMIC DNA]</scope>
    <source>
        <strain evidence="10 11">B8</strain>
    </source>
</reference>
<evidence type="ECO:0000256" key="2">
    <source>
        <dbReference type="ARBA" id="ARBA00022723"/>
    </source>
</evidence>
<dbReference type="NCBIfam" id="TIGR01409">
    <property type="entry name" value="TAT_signal_seq"/>
    <property type="match status" value="1"/>
</dbReference>
<evidence type="ECO:0000256" key="8">
    <source>
        <dbReference type="SAM" id="SignalP"/>
    </source>
</evidence>
<organism evidence="10 11">
    <name type="scientific">Sphingomicrobium clamense</name>
    <dbReference type="NCBI Taxonomy" id="2851013"/>
    <lineage>
        <taxon>Bacteria</taxon>
        <taxon>Pseudomonadati</taxon>
        <taxon>Pseudomonadota</taxon>
        <taxon>Alphaproteobacteria</taxon>
        <taxon>Sphingomonadales</taxon>
        <taxon>Sphingomonadaceae</taxon>
        <taxon>Sphingomicrobium</taxon>
    </lineage>
</organism>
<evidence type="ECO:0000256" key="5">
    <source>
        <dbReference type="ARBA" id="ARBA00023049"/>
    </source>
</evidence>
<dbReference type="GO" id="GO:0008237">
    <property type="term" value="F:metallopeptidase activity"/>
    <property type="evidence" value="ECO:0007669"/>
    <property type="project" value="UniProtKB-KW"/>
</dbReference>
<evidence type="ECO:0000256" key="4">
    <source>
        <dbReference type="ARBA" id="ARBA00022833"/>
    </source>
</evidence>
<evidence type="ECO:0000313" key="11">
    <source>
        <dbReference type="Proteomes" id="UP000698028"/>
    </source>
</evidence>
<dbReference type="Proteomes" id="UP000698028">
    <property type="component" value="Unassembled WGS sequence"/>
</dbReference>
<evidence type="ECO:0000256" key="3">
    <source>
        <dbReference type="ARBA" id="ARBA00022801"/>
    </source>
</evidence>
<dbReference type="RefSeq" id="WP_218633883.1">
    <property type="nucleotide sequence ID" value="NZ_JAHVAH010000001.1"/>
</dbReference>
<dbReference type="EMBL" id="JAHVAH010000001">
    <property type="protein sequence ID" value="MBW0145254.1"/>
    <property type="molecule type" value="Genomic_DNA"/>
</dbReference>
<keyword evidence="8" id="KW-0732">Signal</keyword>
<comment type="caution">
    <text evidence="10">The sequence shown here is derived from an EMBL/GenBank/DDBJ whole genome shotgun (WGS) entry which is preliminary data.</text>
</comment>
<keyword evidence="4 6" id="KW-0862">Zinc</keyword>
<dbReference type="InterPro" id="IPR051156">
    <property type="entry name" value="Mito/Outer_Membr_Metalloprot"/>
</dbReference>
<comment type="similarity">
    <text evidence="6">Belongs to the peptidase M48 family.</text>
</comment>
<proteinExistence type="inferred from homology"/>
<dbReference type="PANTHER" id="PTHR22726">
    <property type="entry name" value="METALLOENDOPEPTIDASE OMA1"/>
    <property type="match status" value="1"/>
</dbReference>
<keyword evidence="1 6" id="KW-0645">Protease</keyword>
<evidence type="ECO:0000313" key="10">
    <source>
        <dbReference type="EMBL" id="MBW0145254.1"/>
    </source>
</evidence>
<dbReference type="PROSITE" id="PS51318">
    <property type="entry name" value="TAT"/>
    <property type="match status" value="1"/>
</dbReference>
<keyword evidence="7" id="KW-1133">Transmembrane helix</keyword>
<keyword evidence="5 6" id="KW-0482">Metalloprotease</keyword>
<keyword evidence="3 6" id="KW-0378">Hydrolase</keyword>
<keyword evidence="7" id="KW-0472">Membrane</keyword>